<dbReference type="OrthoDB" id="1305932at2759"/>
<sequence>MGRGRPRRDTQKHRDEENRQKPWANLFATNRMAAKGMNLTYIPPVIIEGEKIVEILAEDVAKDDEK</sequence>
<feature type="compositionally biased region" description="Basic and acidic residues" evidence="1">
    <location>
        <begin position="7"/>
        <end position="20"/>
    </location>
</feature>
<evidence type="ECO:0000313" key="3">
    <source>
        <dbReference type="Proteomes" id="UP000824120"/>
    </source>
</evidence>
<comment type="caution">
    <text evidence="2">The sequence shown here is derived from an EMBL/GenBank/DDBJ whole genome shotgun (WGS) entry which is preliminary data.</text>
</comment>
<dbReference type="EMBL" id="JACXVP010000009">
    <property type="protein sequence ID" value="KAG5584804.1"/>
    <property type="molecule type" value="Genomic_DNA"/>
</dbReference>
<accession>A0A9J5XC65</accession>
<reference evidence="2 3" key="1">
    <citation type="submission" date="2020-09" db="EMBL/GenBank/DDBJ databases">
        <title>De no assembly of potato wild relative species, Solanum commersonii.</title>
        <authorList>
            <person name="Cho K."/>
        </authorList>
    </citation>
    <scope>NUCLEOTIDE SEQUENCE [LARGE SCALE GENOMIC DNA]</scope>
    <source>
        <strain evidence="2">LZ3.2</strain>
        <tissue evidence="2">Leaf</tissue>
    </source>
</reference>
<gene>
    <name evidence="2" type="ORF">H5410_045238</name>
</gene>
<evidence type="ECO:0000256" key="1">
    <source>
        <dbReference type="SAM" id="MobiDB-lite"/>
    </source>
</evidence>
<keyword evidence="3" id="KW-1185">Reference proteome</keyword>
<proteinExistence type="predicted"/>
<dbReference type="Proteomes" id="UP000824120">
    <property type="component" value="Chromosome 9"/>
</dbReference>
<dbReference type="PANTHER" id="PTHR33233">
    <property type="entry name" value="ENDONUCLEASE/EXONUCLEASE/PHOSPHATASE"/>
    <property type="match status" value="1"/>
</dbReference>
<organism evidence="2 3">
    <name type="scientific">Solanum commersonii</name>
    <name type="common">Commerson's wild potato</name>
    <name type="synonym">Commerson's nightshade</name>
    <dbReference type="NCBI Taxonomy" id="4109"/>
    <lineage>
        <taxon>Eukaryota</taxon>
        <taxon>Viridiplantae</taxon>
        <taxon>Streptophyta</taxon>
        <taxon>Embryophyta</taxon>
        <taxon>Tracheophyta</taxon>
        <taxon>Spermatophyta</taxon>
        <taxon>Magnoliopsida</taxon>
        <taxon>eudicotyledons</taxon>
        <taxon>Gunneridae</taxon>
        <taxon>Pentapetalae</taxon>
        <taxon>asterids</taxon>
        <taxon>lamiids</taxon>
        <taxon>Solanales</taxon>
        <taxon>Solanaceae</taxon>
        <taxon>Solanoideae</taxon>
        <taxon>Solaneae</taxon>
        <taxon>Solanum</taxon>
    </lineage>
</organism>
<protein>
    <submittedName>
        <fullName evidence="2">Uncharacterized protein</fullName>
    </submittedName>
</protein>
<name>A0A9J5XC65_SOLCO</name>
<dbReference type="PANTHER" id="PTHR33233:SF14">
    <property type="entry name" value="ENDONUCLEASE_EXONUCLEASE_PHOSPHATASE"/>
    <property type="match status" value="1"/>
</dbReference>
<dbReference type="AlphaFoldDB" id="A0A9J5XC65"/>
<evidence type="ECO:0000313" key="2">
    <source>
        <dbReference type="EMBL" id="KAG5584804.1"/>
    </source>
</evidence>
<feature type="region of interest" description="Disordered" evidence="1">
    <location>
        <begin position="1"/>
        <end position="22"/>
    </location>
</feature>